<dbReference type="EMBL" id="DSZU01000126">
    <property type="protein sequence ID" value="HGV55807.1"/>
    <property type="molecule type" value="Genomic_DNA"/>
</dbReference>
<dbReference type="Gene3D" id="1.10.287.950">
    <property type="entry name" value="Methyl-accepting chemotaxis protein"/>
    <property type="match status" value="1"/>
</dbReference>
<evidence type="ECO:0000313" key="2">
    <source>
        <dbReference type="EMBL" id="HGV55807.1"/>
    </source>
</evidence>
<accession>A0A832LV82</accession>
<keyword evidence="1" id="KW-0175">Coiled coil</keyword>
<dbReference type="AlphaFoldDB" id="A0A832LV82"/>
<dbReference type="SUPFAM" id="SSF140423">
    <property type="entry name" value="MW0975(SA0943)-like"/>
    <property type="match status" value="1"/>
</dbReference>
<evidence type="ECO:0000256" key="1">
    <source>
        <dbReference type="SAM" id="Coils"/>
    </source>
</evidence>
<sequence>MSKGVERLQDKLTEEIEQAKKNMQSVSAQIQEHEVRFETVKTAIEEGFKNVRTSMQGLTDNVYKDIKELHSRLNKVFEVLQEYGQNFEDISTAIRELNERLKKKFGEFTDGINSAVESINRLWDEVESLQKQLAEEKALRESLQKQQEEILKENQAMKELIQSLQEQVLALQKERVGEKMQDKS</sequence>
<reference evidence="2" key="1">
    <citation type="journal article" date="2020" name="mSystems">
        <title>Genome- and Community-Level Interaction Insights into Carbon Utilization and Element Cycling Functions of Hydrothermarchaeota in Hydrothermal Sediment.</title>
        <authorList>
            <person name="Zhou Z."/>
            <person name="Liu Y."/>
            <person name="Xu W."/>
            <person name="Pan J."/>
            <person name="Luo Z.H."/>
            <person name="Li M."/>
        </authorList>
    </citation>
    <scope>NUCLEOTIDE SEQUENCE [LARGE SCALE GENOMIC DNA]</scope>
    <source>
        <strain evidence="2">SpSt-605</strain>
    </source>
</reference>
<organism evidence="2">
    <name type="scientific">Caldimicrobium thiodismutans</name>
    <dbReference type="NCBI Taxonomy" id="1653476"/>
    <lineage>
        <taxon>Bacteria</taxon>
        <taxon>Pseudomonadati</taxon>
        <taxon>Thermodesulfobacteriota</taxon>
        <taxon>Thermodesulfobacteria</taxon>
        <taxon>Thermodesulfobacteriales</taxon>
        <taxon>Thermodesulfobacteriaceae</taxon>
        <taxon>Caldimicrobium</taxon>
    </lineage>
</organism>
<name>A0A832LV82_9BACT</name>
<dbReference type="InterPro" id="IPR036785">
    <property type="entry name" value="YkyA-like_sf"/>
</dbReference>
<protein>
    <submittedName>
        <fullName evidence="2">Uncharacterized protein</fullName>
    </submittedName>
</protein>
<gene>
    <name evidence="2" type="ORF">ENT73_07010</name>
</gene>
<comment type="caution">
    <text evidence="2">The sequence shown here is derived from an EMBL/GenBank/DDBJ whole genome shotgun (WGS) entry which is preliminary data.</text>
</comment>
<feature type="coiled-coil region" evidence="1">
    <location>
        <begin position="2"/>
        <end position="36"/>
    </location>
</feature>
<proteinExistence type="predicted"/>
<feature type="coiled-coil region" evidence="1">
    <location>
        <begin position="80"/>
        <end position="181"/>
    </location>
</feature>